<protein>
    <submittedName>
        <fullName evidence="2">Uncharacterized protein</fullName>
    </submittedName>
</protein>
<evidence type="ECO:0000256" key="1">
    <source>
        <dbReference type="SAM" id="Phobius"/>
    </source>
</evidence>
<dbReference type="EMBL" id="CAMPGE010021909">
    <property type="protein sequence ID" value="CAI2380011.1"/>
    <property type="molecule type" value="Genomic_DNA"/>
</dbReference>
<dbReference type="Proteomes" id="UP001295684">
    <property type="component" value="Unassembled WGS sequence"/>
</dbReference>
<organism evidence="2 3">
    <name type="scientific">Euplotes crassus</name>
    <dbReference type="NCBI Taxonomy" id="5936"/>
    <lineage>
        <taxon>Eukaryota</taxon>
        <taxon>Sar</taxon>
        <taxon>Alveolata</taxon>
        <taxon>Ciliophora</taxon>
        <taxon>Intramacronucleata</taxon>
        <taxon>Spirotrichea</taxon>
        <taxon>Hypotrichia</taxon>
        <taxon>Euplotida</taxon>
        <taxon>Euplotidae</taxon>
        <taxon>Moneuplotes</taxon>
    </lineage>
</organism>
<keyword evidence="3" id="KW-1185">Reference proteome</keyword>
<gene>
    <name evidence="2" type="ORF">ECRASSUSDP1_LOCUS21435</name>
</gene>
<keyword evidence="1" id="KW-0472">Membrane</keyword>
<comment type="caution">
    <text evidence="2">The sequence shown here is derived from an EMBL/GenBank/DDBJ whole genome shotgun (WGS) entry which is preliminary data.</text>
</comment>
<proteinExistence type="predicted"/>
<dbReference type="AlphaFoldDB" id="A0AAD1XWT5"/>
<feature type="transmembrane region" description="Helical" evidence="1">
    <location>
        <begin position="77"/>
        <end position="95"/>
    </location>
</feature>
<keyword evidence="1" id="KW-0812">Transmembrane</keyword>
<accession>A0AAD1XWT5</accession>
<keyword evidence="1" id="KW-1133">Transmembrane helix</keyword>
<evidence type="ECO:0000313" key="2">
    <source>
        <dbReference type="EMBL" id="CAI2380011.1"/>
    </source>
</evidence>
<reference evidence="2" key="1">
    <citation type="submission" date="2023-07" db="EMBL/GenBank/DDBJ databases">
        <authorList>
            <consortium name="AG Swart"/>
            <person name="Singh M."/>
            <person name="Singh A."/>
            <person name="Seah K."/>
            <person name="Emmerich C."/>
        </authorList>
    </citation>
    <scope>NUCLEOTIDE SEQUENCE</scope>
    <source>
        <strain evidence="2">DP1</strain>
    </source>
</reference>
<sequence>MERYFQTYALLGLNDGNLPVHRGMRQKRYESVEKMLDLLDVARKVGPKAPWQALFLDPHDPEWDDDMSYLYVDQSLYRSWFTYATLAGLFFLYNYRIMFHNKNFSFVTKFTLGGVWLYSNMVYLKYRQQVLRCNLFDEYVQLRADELIKQNEPMLRSEEMKRFIWYTADLKETLARSHRQSYKNDASDFADSELLLQDFVRRYSDETEEMPLSGKNASIGH</sequence>
<evidence type="ECO:0000313" key="3">
    <source>
        <dbReference type="Proteomes" id="UP001295684"/>
    </source>
</evidence>
<name>A0AAD1XWT5_EUPCR</name>